<feature type="compositionally biased region" description="Acidic residues" evidence="9">
    <location>
        <begin position="235"/>
        <end position="249"/>
    </location>
</feature>
<dbReference type="STRING" id="1569628.A0A316UYM0"/>
<dbReference type="RefSeq" id="XP_025364924.1">
    <property type="nucleotide sequence ID" value="XM_025507612.1"/>
</dbReference>
<name>A0A316UYM0_9BASI</name>
<dbReference type="PANTHER" id="PTHR46042">
    <property type="entry name" value="DIPHTHINE METHYLTRANSFERASE"/>
    <property type="match status" value="1"/>
</dbReference>
<gene>
    <name evidence="10" type="ORF">BDZ90DRAFT_247898</name>
</gene>
<dbReference type="PROSITE" id="PS00678">
    <property type="entry name" value="WD_REPEATS_1"/>
    <property type="match status" value="1"/>
</dbReference>
<feature type="region of interest" description="Disordered" evidence="9">
    <location>
        <begin position="218"/>
        <end position="252"/>
    </location>
</feature>
<evidence type="ECO:0000256" key="6">
    <source>
        <dbReference type="ARBA" id="ARBA00039131"/>
    </source>
</evidence>
<keyword evidence="3" id="KW-0677">Repeat</keyword>
<dbReference type="InterPro" id="IPR001680">
    <property type="entry name" value="WD40_rpt"/>
</dbReference>
<dbReference type="PROSITE" id="PS50082">
    <property type="entry name" value="WD_REPEATS_2"/>
    <property type="match status" value="1"/>
</dbReference>
<dbReference type="GO" id="GO:0061685">
    <property type="term" value="F:diphthine methylesterase activity"/>
    <property type="evidence" value="ECO:0007669"/>
    <property type="project" value="UniProtKB-EC"/>
</dbReference>
<dbReference type="AlphaFoldDB" id="A0A316UYM0"/>
<sequence length="455" mass="49901">MVRKAASLATESLPECADSIESHPYVPGLFALSTYQVDQQEIDREMRVCDTDAYVGGQDEPSTNSSSPPYTRRGMLRLYEASRGEGDNTVQTRILSEEHMAAILDAKWTLARPSYASNSSQGLLAVADAQGHVTLHQLLGGEQASSLRHPWRLEQVADLELNPSKALCLSLDWSDRARHYPSSHLSSGATSGGDASLVVSQSDGSLAWLPSVEMAVTDSQPAGTHGMVKDRMEADEGDEESEDNDDGDEDSVRFAPWPTAPYGLQRWHAHDHEAWIAAFNPHSSGQILWSGGDDLALKGWDIRTPLRGGKRQPTFVNRKSFDGGVTTMQAHRAADREHTWAVGSYDSRLRIFDARQPLRPVAEKEMPGGIWRLKWHPENAGLLLAGCMHGGFAVVRVGEGSEPEIVSTFEEHDSLAYGCDWDRAAGEGGREEDEGGGTMIYSCSFYDKKLCAWRG</sequence>
<evidence type="ECO:0000256" key="8">
    <source>
        <dbReference type="PROSITE-ProRule" id="PRU00221"/>
    </source>
</evidence>
<dbReference type="InterPro" id="IPR015943">
    <property type="entry name" value="WD40/YVTN_repeat-like_dom_sf"/>
</dbReference>
<evidence type="ECO:0000313" key="11">
    <source>
        <dbReference type="Proteomes" id="UP000245884"/>
    </source>
</evidence>
<organism evidence="10 11">
    <name type="scientific">Jaminaea rosea</name>
    <dbReference type="NCBI Taxonomy" id="1569628"/>
    <lineage>
        <taxon>Eukaryota</taxon>
        <taxon>Fungi</taxon>
        <taxon>Dikarya</taxon>
        <taxon>Basidiomycota</taxon>
        <taxon>Ustilaginomycotina</taxon>
        <taxon>Exobasidiomycetes</taxon>
        <taxon>Microstromatales</taxon>
        <taxon>Microstromatales incertae sedis</taxon>
        <taxon>Jaminaea</taxon>
    </lineage>
</organism>
<dbReference type="SUPFAM" id="SSF50978">
    <property type="entry name" value="WD40 repeat-like"/>
    <property type="match status" value="1"/>
</dbReference>
<protein>
    <recommendedName>
        <fullName evidence="6">methylated diphthine methylhydrolase</fullName>
        <ecNumber evidence="6">3.1.1.97</ecNumber>
    </recommendedName>
</protein>
<evidence type="ECO:0000256" key="7">
    <source>
        <dbReference type="ARBA" id="ARBA00047551"/>
    </source>
</evidence>
<dbReference type="InterPro" id="IPR019775">
    <property type="entry name" value="WD40_repeat_CS"/>
</dbReference>
<keyword evidence="4" id="KW-0378">Hydrolase</keyword>
<evidence type="ECO:0000256" key="9">
    <source>
        <dbReference type="SAM" id="MobiDB-lite"/>
    </source>
</evidence>
<dbReference type="EMBL" id="KZ819662">
    <property type="protein sequence ID" value="PWN30312.1"/>
    <property type="molecule type" value="Genomic_DNA"/>
</dbReference>
<evidence type="ECO:0000256" key="4">
    <source>
        <dbReference type="ARBA" id="ARBA00022801"/>
    </source>
</evidence>
<comment type="similarity">
    <text evidence="5">Belongs to the DPH7 family.</text>
</comment>
<comment type="catalytic activity">
    <reaction evidence="7">
        <text>diphthine methyl ester-[translation elongation factor 2] + H2O = diphthine-[translation elongation factor 2] + methanol + H(+)</text>
        <dbReference type="Rhea" id="RHEA:42656"/>
        <dbReference type="Rhea" id="RHEA-COMP:10172"/>
        <dbReference type="Rhea" id="RHEA-COMP:10173"/>
        <dbReference type="ChEBI" id="CHEBI:15377"/>
        <dbReference type="ChEBI" id="CHEBI:15378"/>
        <dbReference type="ChEBI" id="CHEBI:17790"/>
        <dbReference type="ChEBI" id="CHEBI:79005"/>
        <dbReference type="ChEBI" id="CHEBI:82696"/>
        <dbReference type="EC" id="3.1.1.97"/>
    </reaction>
</comment>
<feature type="repeat" description="WD" evidence="8">
    <location>
        <begin position="269"/>
        <end position="304"/>
    </location>
</feature>
<evidence type="ECO:0000313" key="10">
    <source>
        <dbReference type="EMBL" id="PWN30312.1"/>
    </source>
</evidence>
<proteinExistence type="inferred from homology"/>
<comment type="pathway">
    <text evidence="1">Protein modification; peptidyl-diphthamide biosynthesis.</text>
</comment>
<evidence type="ECO:0000256" key="2">
    <source>
        <dbReference type="ARBA" id="ARBA00022574"/>
    </source>
</evidence>
<dbReference type="OrthoDB" id="1930760at2759"/>
<evidence type="ECO:0000256" key="5">
    <source>
        <dbReference type="ARBA" id="ARBA00038092"/>
    </source>
</evidence>
<dbReference type="SMART" id="SM00320">
    <property type="entry name" value="WD40"/>
    <property type="match status" value="4"/>
</dbReference>
<reference evidence="10 11" key="1">
    <citation type="journal article" date="2018" name="Mol. Biol. Evol.">
        <title>Broad Genomic Sampling Reveals a Smut Pathogenic Ancestry of the Fungal Clade Ustilaginomycotina.</title>
        <authorList>
            <person name="Kijpornyongpan T."/>
            <person name="Mondo S.J."/>
            <person name="Barry K."/>
            <person name="Sandor L."/>
            <person name="Lee J."/>
            <person name="Lipzen A."/>
            <person name="Pangilinan J."/>
            <person name="LaButti K."/>
            <person name="Hainaut M."/>
            <person name="Henrissat B."/>
            <person name="Grigoriev I.V."/>
            <person name="Spatafora J.W."/>
            <person name="Aime M.C."/>
        </authorList>
    </citation>
    <scope>NUCLEOTIDE SEQUENCE [LARGE SCALE GENOMIC DNA]</scope>
    <source>
        <strain evidence="10 11">MCA 5214</strain>
    </source>
</reference>
<dbReference type="InterPro" id="IPR052415">
    <property type="entry name" value="Diphthine_MTase"/>
</dbReference>
<keyword evidence="11" id="KW-1185">Reference proteome</keyword>
<dbReference type="GO" id="GO:0005737">
    <property type="term" value="C:cytoplasm"/>
    <property type="evidence" value="ECO:0007669"/>
    <property type="project" value="TreeGrafter"/>
</dbReference>
<dbReference type="GO" id="GO:0017183">
    <property type="term" value="P:protein histidyl modification to diphthamide"/>
    <property type="evidence" value="ECO:0007669"/>
    <property type="project" value="TreeGrafter"/>
</dbReference>
<dbReference type="GeneID" id="37029435"/>
<keyword evidence="2 8" id="KW-0853">WD repeat</keyword>
<dbReference type="InterPro" id="IPR036322">
    <property type="entry name" value="WD40_repeat_dom_sf"/>
</dbReference>
<accession>A0A316UYM0</accession>
<evidence type="ECO:0000256" key="1">
    <source>
        <dbReference type="ARBA" id="ARBA00005156"/>
    </source>
</evidence>
<dbReference type="PANTHER" id="PTHR46042:SF1">
    <property type="entry name" value="DIPHTHINE METHYLTRANSFERASE"/>
    <property type="match status" value="1"/>
</dbReference>
<dbReference type="Proteomes" id="UP000245884">
    <property type="component" value="Unassembled WGS sequence"/>
</dbReference>
<dbReference type="Gene3D" id="2.130.10.10">
    <property type="entry name" value="YVTN repeat-like/Quinoprotein amine dehydrogenase"/>
    <property type="match status" value="1"/>
</dbReference>
<dbReference type="EC" id="3.1.1.97" evidence="6"/>
<evidence type="ECO:0000256" key="3">
    <source>
        <dbReference type="ARBA" id="ARBA00022737"/>
    </source>
</evidence>